<evidence type="ECO:0000313" key="2">
    <source>
        <dbReference type="Proteomes" id="UP000692954"/>
    </source>
</evidence>
<proteinExistence type="predicted"/>
<name>A0A8S1N521_9CILI</name>
<keyword evidence="2" id="KW-1185">Reference proteome</keyword>
<dbReference type="Proteomes" id="UP000692954">
    <property type="component" value="Unassembled WGS sequence"/>
</dbReference>
<evidence type="ECO:0000313" key="1">
    <source>
        <dbReference type="EMBL" id="CAD8087520.1"/>
    </source>
</evidence>
<protein>
    <submittedName>
        <fullName evidence="1">Uncharacterized protein</fullName>
    </submittedName>
</protein>
<accession>A0A8S1N521</accession>
<dbReference type="EMBL" id="CAJJDN010000051">
    <property type="protein sequence ID" value="CAD8087520.1"/>
    <property type="molecule type" value="Genomic_DNA"/>
</dbReference>
<gene>
    <name evidence="1" type="ORF">PSON_ATCC_30995.1.T0510222</name>
</gene>
<sequence length="157" mass="18518">MIKKTFFGISLKDKQKFTFKEQNGLLCYTFTQIVLDGKGEAKVYGLTDNKKILIASLKAKQNQCKCKFIMDENNFRNLICIGDESTYVHVIGYKLENKNQEIQEICQEEDLAFKDEFRALQPLEERELDSDEVLLLSKQEQKEYKKKQKQKQLNQKY</sequence>
<comment type="caution">
    <text evidence="1">The sequence shown here is derived from an EMBL/GenBank/DDBJ whole genome shotgun (WGS) entry which is preliminary data.</text>
</comment>
<organism evidence="1 2">
    <name type="scientific">Paramecium sonneborni</name>
    <dbReference type="NCBI Taxonomy" id="65129"/>
    <lineage>
        <taxon>Eukaryota</taxon>
        <taxon>Sar</taxon>
        <taxon>Alveolata</taxon>
        <taxon>Ciliophora</taxon>
        <taxon>Intramacronucleata</taxon>
        <taxon>Oligohymenophorea</taxon>
        <taxon>Peniculida</taxon>
        <taxon>Parameciidae</taxon>
        <taxon>Paramecium</taxon>
    </lineage>
</organism>
<dbReference type="OrthoDB" id="300813at2759"/>
<reference evidence="1" key="1">
    <citation type="submission" date="2021-01" db="EMBL/GenBank/DDBJ databases">
        <authorList>
            <consortium name="Genoscope - CEA"/>
            <person name="William W."/>
        </authorList>
    </citation>
    <scope>NUCLEOTIDE SEQUENCE</scope>
</reference>
<dbReference type="AlphaFoldDB" id="A0A8S1N521"/>